<evidence type="ECO:0000259" key="2">
    <source>
        <dbReference type="Pfam" id="PF05193"/>
    </source>
</evidence>
<name>A0A2W1NU76_9FLAO</name>
<accession>A0A2W1NU76</accession>
<dbReference type="EMBL" id="QKSB01000001">
    <property type="protein sequence ID" value="PZE18308.1"/>
    <property type="molecule type" value="Genomic_DNA"/>
</dbReference>
<dbReference type="InterPro" id="IPR050361">
    <property type="entry name" value="MPP/UQCRC_Complex"/>
</dbReference>
<dbReference type="SUPFAM" id="SSF63411">
    <property type="entry name" value="LuxS/MPP-like metallohydrolase"/>
    <property type="match status" value="2"/>
</dbReference>
<dbReference type="PANTHER" id="PTHR11851">
    <property type="entry name" value="METALLOPROTEASE"/>
    <property type="match status" value="1"/>
</dbReference>
<dbReference type="AlphaFoldDB" id="A0A2W1NU76"/>
<evidence type="ECO:0000313" key="4">
    <source>
        <dbReference type="Proteomes" id="UP000249248"/>
    </source>
</evidence>
<reference evidence="3 4" key="1">
    <citation type="submission" date="2018-06" db="EMBL/GenBank/DDBJ databases">
        <title>The draft genome sequence of Crocinitomix sp. SM1701.</title>
        <authorList>
            <person name="Zhang X."/>
        </authorList>
    </citation>
    <scope>NUCLEOTIDE SEQUENCE [LARGE SCALE GENOMIC DNA]</scope>
    <source>
        <strain evidence="3 4">SM1701</strain>
    </source>
</reference>
<dbReference type="RefSeq" id="WP_111061209.1">
    <property type="nucleotide sequence ID" value="NZ_JBHUCU010000007.1"/>
</dbReference>
<evidence type="ECO:0008006" key="5">
    <source>
        <dbReference type="Google" id="ProtNLM"/>
    </source>
</evidence>
<dbReference type="OrthoDB" id="9811314at2"/>
<feature type="domain" description="Peptidase M16 C-terminal" evidence="2">
    <location>
        <begin position="181"/>
        <end position="353"/>
    </location>
</feature>
<evidence type="ECO:0000259" key="1">
    <source>
        <dbReference type="Pfam" id="PF00675"/>
    </source>
</evidence>
<comment type="caution">
    <text evidence="3">The sequence shown here is derived from an EMBL/GenBank/DDBJ whole genome shotgun (WGS) entry which is preliminary data.</text>
</comment>
<gene>
    <name evidence="3" type="ORF">DNU06_00290</name>
</gene>
<dbReference type="Gene3D" id="3.30.830.10">
    <property type="entry name" value="Metalloenzyme, LuxS/M16 peptidase-like"/>
    <property type="match status" value="2"/>
</dbReference>
<dbReference type="Pfam" id="PF05193">
    <property type="entry name" value="Peptidase_M16_C"/>
    <property type="match status" value="1"/>
</dbReference>
<proteinExistence type="predicted"/>
<dbReference type="PANTHER" id="PTHR11851:SF224">
    <property type="entry name" value="PROCESSING PROTEASE"/>
    <property type="match status" value="1"/>
</dbReference>
<protein>
    <recommendedName>
        <fullName evidence="5">Insulinase family protein</fullName>
    </recommendedName>
</protein>
<dbReference type="Pfam" id="PF00675">
    <property type="entry name" value="Peptidase_M16"/>
    <property type="match status" value="1"/>
</dbReference>
<dbReference type="InterPro" id="IPR011249">
    <property type="entry name" value="Metalloenz_LuxS/M16"/>
</dbReference>
<evidence type="ECO:0000313" key="3">
    <source>
        <dbReference type="EMBL" id="PZE18308.1"/>
    </source>
</evidence>
<organism evidence="3 4">
    <name type="scientific">Putridiphycobacter roseus</name>
    <dbReference type="NCBI Taxonomy" id="2219161"/>
    <lineage>
        <taxon>Bacteria</taxon>
        <taxon>Pseudomonadati</taxon>
        <taxon>Bacteroidota</taxon>
        <taxon>Flavobacteriia</taxon>
        <taxon>Flavobacteriales</taxon>
        <taxon>Crocinitomicaceae</taxon>
        <taxon>Putridiphycobacter</taxon>
    </lineage>
</organism>
<dbReference type="InterPro" id="IPR007863">
    <property type="entry name" value="Peptidase_M16_C"/>
</dbReference>
<keyword evidence="4" id="KW-1185">Reference proteome</keyword>
<dbReference type="GO" id="GO:0046872">
    <property type="term" value="F:metal ion binding"/>
    <property type="evidence" value="ECO:0007669"/>
    <property type="project" value="InterPro"/>
</dbReference>
<dbReference type="InterPro" id="IPR011765">
    <property type="entry name" value="Pept_M16_N"/>
</dbReference>
<sequence>MNRSIPPKLNPIKTAHLLFPKQIQLKNNLDFYWLDEVHDQTIKLDFVWDAGSKYEDKKLISKLCNKLLLSGTNTLNALTINEQIDALGGYVNFDHNADHGGFTIFGLQQNINAIVKIVLHAFDQVVFDESEIHKLIEIEKKNYDLNIEKVNVLARRAFNQQLFGEGHYYAKNVVPADFENIKQKEIVQFYTENYQAKQPAIFLVGQADNAFLNQLDDFSASFPNHLNSFQPKVPKQQLTTTHIPKEKAVQTAIRIGKLCIDKNQADYTHFQMMNTILGGYFGSRLMKNIREEKGYTYGIGSGISTLENATYFFIATEVGKENMQLTIDEIFSEMKILSTTLVSEEELKIVKNYLLGSFLKNADGPIPMMEKFKNIYFAKLPENYYSNYFQKVQAATPADILNVAKKYLKPDSFTIVTAG</sequence>
<feature type="domain" description="Peptidase M16 N-terminal" evidence="1">
    <location>
        <begin position="46"/>
        <end position="149"/>
    </location>
</feature>
<dbReference type="Proteomes" id="UP000249248">
    <property type="component" value="Unassembled WGS sequence"/>
</dbReference>